<dbReference type="GO" id="GO:0008270">
    <property type="term" value="F:zinc ion binding"/>
    <property type="evidence" value="ECO:0007669"/>
    <property type="project" value="UniProtKB-KW"/>
</dbReference>
<gene>
    <name evidence="4" type="ORF">FSP39_024302</name>
</gene>
<feature type="compositionally biased region" description="Basic and acidic residues" evidence="2">
    <location>
        <begin position="320"/>
        <end position="333"/>
    </location>
</feature>
<feature type="region of interest" description="Disordered" evidence="2">
    <location>
        <begin position="934"/>
        <end position="962"/>
    </location>
</feature>
<proteinExistence type="predicted"/>
<feature type="region of interest" description="Disordered" evidence="2">
    <location>
        <begin position="157"/>
        <end position="179"/>
    </location>
</feature>
<comment type="caution">
    <text evidence="4">The sequence shown here is derived from an EMBL/GenBank/DDBJ whole genome shotgun (WGS) entry which is preliminary data.</text>
</comment>
<dbReference type="Proteomes" id="UP001186944">
    <property type="component" value="Unassembled WGS sequence"/>
</dbReference>
<feature type="region of interest" description="Disordered" evidence="2">
    <location>
        <begin position="436"/>
        <end position="474"/>
    </location>
</feature>
<dbReference type="EMBL" id="VSWD01000009">
    <property type="protein sequence ID" value="KAK3094116.1"/>
    <property type="molecule type" value="Genomic_DNA"/>
</dbReference>
<feature type="domain" description="C2H2-type" evidence="3">
    <location>
        <begin position="416"/>
        <end position="446"/>
    </location>
</feature>
<protein>
    <recommendedName>
        <fullName evidence="3">C2H2-type domain-containing protein</fullName>
    </recommendedName>
</protein>
<sequence length="1104" mass="119015">MADPENVNNVAMTDAHVLTSDSLLVSDPGENGQEVNDSDVTDAEILQQALEEATNSNEGVQIQYTNGEGEIVNSVVSEGDLGDLTDQQPVIFESDTYTVVDGTEGQENMTYTIVDSNGTGDGIIYTPVGTSASGHTIYTTSNEIQTVYSAENVQGESLATESNSSTQNSLIDQDSNMSTDSTNCVTIPIDGTGTGSTGNKGISVRLVSSSTSGAPLGSSQNPIRIVQQGNHYTPMQHLSTDQLQQIMTVLQQQQVAKSTSDEGSSVLFNPQTNTRIVYRVIYPSELHKGAHGSGTRTVFIKDGQRRPYRKRLKEEDEGDKYDGPELSKEEKEERKKHRPRTRSGRISKPPKHMVKDYKHIHVLDMDEEEAADDSDGGYSDFKYSEDELDDPSADDRDDISYESGTVVTGTTKPRRYQCLTCEKRYIGKGGLNRHYRIFPSHGTPDDEEPGTSRDGSIAGLSQNGSGDVSEDSNTQDSIINFTTTPKAVTSTNYYYRKGYRGRLTNAQGHINKRRNNLREAVRQSTDEDLMELVLPRLSKVISLWEFLMKKSEKGFPMRPHIEEVYKEYVTLTKQVQKMCKSFLVKATDVNESSNKSASEKLEVTEPGVAQALGLEVGTYNINGDFPAFSKATSTPVGGSESQISDMQFSKRKGEIITLTPKRQKLDASSSTCISNNTDVSASHPVTASISTLQNSKGNVTVVNSLLANTNTHNVTSASSSSVLSSRSTSVSKPFIAHPSHIVSKVDTSPSKTILPNRPRIVKLIAPNISNVTSASSSVMNTTSQPSILTISPSSSNVTIQQASSAMTTKGVSLLPPNLRTNHSKVVNSVTRQEPSISPNVNSKPGTKVIRIVSSDVGLLNSLGNMNSNELLNMITGGTLQFPTASTKANCVDSATNEPSGSGDASTVITGEIVQSKGESESVLSQSKSVLVNSETSENHVSNITTSSNSFTNESALHDENNDGCESFVATDLLGTSEQDDSEIDPKSQDISIVDNVTSENLQIISSVINDNGEENMTGNEVEVSEVTEVKEDTEGSQEEVLSGGQVIAASNIYQTPEGVIIIQKEDGSTIQLQGAEGEPIPLETIQALLAMDSEGQILQTVDNS</sequence>
<evidence type="ECO:0000256" key="2">
    <source>
        <dbReference type="SAM" id="MobiDB-lite"/>
    </source>
</evidence>
<accession>A0AA88Y1H7</accession>
<feature type="compositionally biased region" description="Basic residues" evidence="2">
    <location>
        <begin position="334"/>
        <end position="352"/>
    </location>
</feature>
<dbReference type="InterPro" id="IPR039946">
    <property type="entry name" value="ZN839"/>
</dbReference>
<keyword evidence="1" id="KW-0863">Zinc-finger</keyword>
<evidence type="ECO:0000313" key="5">
    <source>
        <dbReference type="Proteomes" id="UP001186944"/>
    </source>
</evidence>
<dbReference type="PROSITE" id="PS50157">
    <property type="entry name" value="ZINC_FINGER_C2H2_2"/>
    <property type="match status" value="1"/>
</dbReference>
<feature type="region of interest" description="Disordered" evidence="2">
    <location>
        <begin position="369"/>
        <end position="408"/>
    </location>
</feature>
<feature type="region of interest" description="Disordered" evidence="2">
    <location>
        <begin position="309"/>
        <end position="355"/>
    </location>
</feature>
<dbReference type="AlphaFoldDB" id="A0AA88Y1H7"/>
<evidence type="ECO:0000256" key="1">
    <source>
        <dbReference type="PROSITE-ProRule" id="PRU00042"/>
    </source>
</evidence>
<keyword evidence="5" id="KW-1185">Reference proteome</keyword>
<feature type="compositionally biased region" description="Low complexity" evidence="2">
    <location>
        <begin position="941"/>
        <end position="954"/>
    </location>
</feature>
<dbReference type="PANTHER" id="PTHR16116:SF5">
    <property type="entry name" value="ZINC FINGER PROTEIN 839"/>
    <property type="match status" value="1"/>
</dbReference>
<dbReference type="PANTHER" id="PTHR16116">
    <property type="entry name" value="ZINC FINGER PROTEIN 839"/>
    <property type="match status" value="1"/>
</dbReference>
<keyword evidence="1" id="KW-0862">Zinc</keyword>
<feature type="compositionally biased region" description="Polar residues" evidence="2">
    <location>
        <begin position="459"/>
        <end position="474"/>
    </location>
</feature>
<organism evidence="4 5">
    <name type="scientific">Pinctada imbricata</name>
    <name type="common">Atlantic pearl-oyster</name>
    <name type="synonym">Pinctada martensii</name>
    <dbReference type="NCBI Taxonomy" id="66713"/>
    <lineage>
        <taxon>Eukaryota</taxon>
        <taxon>Metazoa</taxon>
        <taxon>Spiralia</taxon>
        <taxon>Lophotrochozoa</taxon>
        <taxon>Mollusca</taxon>
        <taxon>Bivalvia</taxon>
        <taxon>Autobranchia</taxon>
        <taxon>Pteriomorphia</taxon>
        <taxon>Pterioida</taxon>
        <taxon>Pterioidea</taxon>
        <taxon>Pteriidae</taxon>
        <taxon>Pinctada</taxon>
    </lineage>
</organism>
<reference evidence="4" key="1">
    <citation type="submission" date="2019-08" db="EMBL/GenBank/DDBJ databases">
        <title>The improved chromosome-level genome for the pearl oyster Pinctada fucata martensii using PacBio sequencing and Hi-C.</title>
        <authorList>
            <person name="Zheng Z."/>
        </authorList>
    </citation>
    <scope>NUCLEOTIDE SEQUENCE</scope>
    <source>
        <strain evidence="4">ZZ-2019</strain>
        <tissue evidence="4">Adductor muscle</tissue>
    </source>
</reference>
<feature type="compositionally biased region" description="Acidic residues" evidence="2">
    <location>
        <begin position="386"/>
        <end position="397"/>
    </location>
</feature>
<dbReference type="InterPro" id="IPR031885">
    <property type="entry name" value="DUF4764"/>
</dbReference>
<evidence type="ECO:0000259" key="3">
    <source>
        <dbReference type="PROSITE" id="PS50157"/>
    </source>
</evidence>
<keyword evidence="1" id="KW-0479">Metal-binding</keyword>
<name>A0AA88Y1H7_PINIB</name>
<dbReference type="Pfam" id="PF15961">
    <property type="entry name" value="DUF4764"/>
    <property type="match status" value="2"/>
</dbReference>
<dbReference type="InterPro" id="IPR013087">
    <property type="entry name" value="Znf_C2H2_type"/>
</dbReference>
<evidence type="ECO:0000313" key="4">
    <source>
        <dbReference type="EMBL" id="KAK3094116.1"/>
    </source>
</evidence>